<protein>
    <submittedName>
        <fullName evidence="1">Putative redox protein, regulator of disulfide bond formation</fullName>
    </submittedName>
</protein>
<sequence>MATTISVRNLPIGFQSIISNGSHGILGDEPLETNGTGLGFSPRELLLGAIGMCKAATVRFIANKRGWPIGDVEVELTMDAVRTDDGGFTTHVKTGIHIQGELTQKQKEDLFRHADKCFVVRLIEGDWEFDPPHETKKEELPAL</sequence>
<keyword evidence="2" id="KW-1185">Reference proteome</keyword>
<dbReference type="InterPro" id="IPR036102">
    <property type="entry name" value="OsmC/Ohrsf"/>
</dbReference>
<name>A0A444WEI4_9FLAO</name>
<dbReference type="OrthoDB" id="9791538at2"/>
<dbReference type="Gene3D" id="3.30.300.20">
    <property type="match status" value="1"/>
</dbReference>
<proteinExistence type="predicted"/>
<dbReference type="PANTHER" id="PTHR39624:SF2">
    <property type="entry name" value="OSMC-LIKE PROTEIN"/>
    <property type="match status" value="1"/>
</dbReference>
<dbReference type="RefSeq" id="WP_129750001.1">
    <property type="nucleotide sequence ID" value="NZ_JUIW01000003.1"/>
</dbReference>
<comment type="caution">
    <text evidence="1">The sequence shown here is derived from an EMBL/GenBank/DDBJ whole genome shotgun (WGS) entry which is preliminary data.</text>
</comment>
<dbReference type="InterPro" id="IPR015946">
    <property type="entry name" value="KH_dom-like_a/b"/>
</dbReference>
<dbReference type="AlphaFoldDB" id="A0A444WEI4"/>
<gene>
    <name evidence="1" type="ORF">NU09_0829</name>
</gene>
<dbReference type="Proteomes" id="UP000289775">
    <property type="component" value="Unassembled WGS sequence"/>
</dbReference>
<dbReference type="EMBL" id="JUIW01000003">
    <property type="protein sequence ID" value="RYJ44219.1"/>
    <property type="molecule type" value="Genomic_DNA"/>
</dbReference>
<evidence type="ECO:0000313" key="2">
    <source>
        <dbReference type="Proteomes" id="UP000289775"/>
    </source>
</evidence>
<accession>A0A444WEI4</accession>
<dbReference type="InterPro" id="IPR003718">
    <property type="entry name" value="OsmC/Ohr_fam"/>
</dbReference>
<dbReference type="Pfam" id="PF02566">
    <property type="entry name" value="OsmC"/>
    <property type="match status" value="1"/>
</dbReference>
<dbReference type="SUPFAM" id="SSF82784">
    <property type="entry name" value="OsmC-like"/>
    <property type="match status" value="1"/>
</dbReference>
<dbReference type="PANTHER" id="PTHR39624">
    <property type="entry name" value="PROTEIN INVOLVED IN RIMO-MEDIATED BETA-METHYLTHIOLATION OF RIBOSOMAL PROTEIN S12 YCAO"/>
    <property type="match status" value="1"/>
</dbReference>
<reference evidence="1 2" key="1">
    <citation type="submission" date="2014-12" db="EMBL/GenBank/DDBJ databases">
        <title>Genome sequence of Flavobacterium beibuense RSKm HC5.</title>
        <authorList>
            <person name="Kim J.F."/>
            <person name="Song J.Y."/>
            <person name="Kwak M.-J."/>
            <person name="Lee S.-W."/>
        </authorList>
    </citation>
    <scope>NUCLEOTIDE SEQUENCE [LARGE SCALE GENOMIC DNA]</scope>
    <source>
        <strain evidence="1 2">RSKm HC5</strain>
    </source>
</reference>
<organism evidence="1 2">
    <name type="scientific">Flavobacterium beibuense</name>
    <dbReference type="NCBI Taxonomy" id="657326"/>
    <lineage>
        <taxon>Bacteria</taxon>
        <taxon>Pseudomonadati</taxon>
        <taxon>Bacteroidota</taxon>
        <taxon>Flavobacteriia</taxon>
        <taxon>Flavobacteriales</taxon>
        <taxon>Flavobacteriaceae</taxon>
        <taxon>Flavobacterium</taxon>
    </lineage>
</organism>
<evidence type="ECO:0000313" key="1">
    <source>
        <dbReference type="EMBL" id="RYJ44219.1"/>
    </source>
</evidence>